<gene>
    <name evidence="2" type="ORF">Wenmar_00915</name>
</gene>
<dbReference type="RefSeq" id="WP_018304281.1">
    <property type="nucleotide sequence ID" value="NZ_KB902312.1"/>
</dbReference>
<dbReference type="STRING" id="1123501.Wenmar_00915"/>
<evidence type="ECO:0000313" key="3">
    <source>
        <dbReference type="Proteomes" id="UP000035100"/>
    </source>
</evidence>
<reference evidence="2 3" key="1">
    <citation type="submission" date="2013-01" db="EMBL/GenBank/DDBJ databases">
        <authorList>
            <person name="Fiebig A."/>
            <person name="Goeker M."/>
            <person name="Klenk H.-P.P."/>
        </authorList>
    </citation>
    <scope>NUCLEOTIDE SEQUENCE [LARGE SCALE GENOMIC DNA]</scope>
    <source>
        <strain evidence="2 3">DSM 24838</strain>
    </source>
</reference>
<dbReference type="Pfam" id="PF00903">
    <property type="entry name" value="Glyoxalase"/>
    <property type="match status" value="1"/>
</dbReference>
<dbReference type="Gene3D" id="3.10.180.10">
    <property type="entry name" value="2,3-Dihydroxybiphenyl 1,2-Dioxygenase, domain 1"/>
    <property type="match status" value="1"/>
</dbReference>
<comment type="caution">
    <text evidence="2">The sequence shown here is derived from an EMBL/GenBank/DDBJ whole genome shotgun (WGS) entry which is preliminary data.</text>
</comment>
<evidence type="ECO:0000313" key="2">
    <source>
        <dbReference type="EMBL" id="KIQ70539.1"/>
    </source>
</evidence>
<dbReference type="InterPro" id="IPR029068">
    <property type="entry name" value="Glyas_Bleomycin-R_OHBP_Dase"/>
</dbReference>
<proteinExistence type="predicted"/>
<evidence type="ECO:0000259" key="1">
    <source>
        <dbReference type="PROSITE" id="PS51819"/>
    </source>
</evidence>
<dbReference type="InterPro" id="IPR037523">
    <property type="entry name" value="VOC_core"/>
</dbReference>
<organism evidence="2 3">
    <name type="scientific">Wenxinia marina DSM 24838</name>
    <dbReference type="NCBI Taxonomy" id="1123501"/>
    <lineage>
        <taxon>Bacteria</taxon>
        <taxon>Pseudomonadati</taxon>
        <taxon>Pseudomonadota</taxon>
        <taxon>Alphaproteobacteria</taxon>
        <taxon>Rhodobacterales</taxon>
        <taxon>Roseobacteraceae</taxon>
        <taxon>Wenxinia</taxon>
    </lineage>
</organism>
<accession>A0A0D0Q7W7</accession>
<dbReference type="EMBL" id="AONG01000005">
    <property type="protein sequence ID" value="KIQ70539.1"/>
    <property type="molecule type" value="Genomic_DNA"/>
</dbReference>
<dbReference type="InterPro" id="IPR004360">
    <property type="entry name" value="Glyas_Fos-R_dOase_dom"/>
</dbReference>
<dbReference type="PROSITE" id="PS51819">
    <property type="entry name" value="VOC"/>
    <property type="match status" value="1"/>
</dbReference>
<keyword evidence="3" id="KW-1185">Reference proteome</keyword>
<dbReference type="SUPFAM" id="SSF54593">
    <property type="entry name" value="Glyoxalase/Bleomycin resistance protein/Dihydroxybiphenyl dioxygenase"/>
    <property type="match status" value="1"/>
</dbReference>
<dbReference type="AlphaFoldDB" id="A0A0D0Q7W7"/>
<dbReference type="OrthoDB" id="9812656at2"/>
<dbReference type="Proteomes" id="UP000035100">
    <property type="component" value="Unassembled WGS sequence"/>
</dbReference>
<dbReference type="PATRIC" id="fig|1123501.6.peg.982"/>
<sequence length="125" mass="13491">MLGTCKIGTIFYWVSDIDRTEAFWRDVVGLDVRRIPDEDHGDFLMASTDGGIELVFVRGEVKTGNSPMIVFDLDEGGIDAVLDGLLAKGAALVTPVSHAPGGWSAEVADPDGHIVSMYQSVEKPR</sequence>
<name>A0A0D0Q7W7_9RHOB</name>
<feature type="domain" description="VOC" evidence="1">
    <location>
        <begin position="6"/>
        <end position="120"/>
    </location>
</feature>
<dbReference type="eggNOG" id="COG0346">
    <property type="taxonomic scope" value="Bacteria"/>
</dbReference>
<protein>
    <submittedName>
        <fullName evidence="2">Putative enzyme</fullName>
    </submittedName>
</protein>